<dbReference type="Gene3D" id="3.40.980.10">
    <property type="entry name" value="MoaB/Mog-like domain"/>
    <property type="match status" value="2"/>
</dbReference>
<dbReference type="InterPro" id="IPR003034">
    <property type="entry name" value="SAP_dom"/>
</dbReference>
<evidence type="ECO:0000259" key="19">
    <source>
        <dbReference type="PROSITE" id="PS51466"/>
    </source>
</evidence>
<comment type="subcellular location">
    <subcellularLocation>
        <location evidence="1">Nucleus</location>
    </subcellularLocation>
</comment>
<dbReference type="InterPro" id="IPR036425">
    <property type="entry name" value="MoaB/Mog-like_dom_sf"/>
</dbReference>
<dbReference type="Gene3D" id="3.90.105.10">
    <property type="entry name" value="Molybdopterin biosynthesis moea protein, domain 2"/>
    <property type="match status" value="1"/>
</dbReference>
<keyword evidence="7" id="KW-0808">Transferase</keyword>
<dbReference type="FunFam" id="3.40.980.10:FF:000001">
    <property type="entry name" value="Molybdopterin molybdenumtransferase"/>
    <property type="match status" value="1"/>
</dbReference>
<evidence type="ECO:0000256" key="10">
    <source>
        <dbReference type="ARBA" id="ARBA00022786"/>
    </source>
</evidence>
<dbReference type="SUPFAM" id="SSF63882">
    <property type="entry name" value="MoeA N-terminal region -like"/>
    <property type="match status" value="1"/>
</dbReference>
<evidence type="ECO:0000256" key="2">
    <source>
        <dbReference type="ARBA" id="ARBA00004718"/>
    </source>
</evidence>
<feature type="region of interest" description="Disordered" evidence="15">
    <location>
        <begin position="292"/>
        <end position="311"/>
    </location>
</feature>
<evidence type="ECO:0000256" key="7">
    <source>
        <dbReference type="ARBA" id="ARBA00022679"/>
    </source>
</evidence>
<dbReference type="InterPro" id="IPR023321">
    <property type="entry name" value="PINIT"/>
</dbReference>
<dbReference type="CDD" id="cd00886">
    <property type="entry name" value="MogA_MoaB"/>
    <property type="match status" value="1"/>
</dbReference>
<feature type="region of interest" description="Disordered" evidence="15">
    <location>
        <begin position="1221"/>
        <end position="1273"/>
    </location>
</feature>
<dbReference type="GO" id="GO:0061599">
    <property type="term" value="F:molybdopterin molybdotransferase activity"/>
    <property type="evidence" value="ECO:0007669"/>
    <property type="project" value="TreeGrafter"/>
</dbReference>
<evidence type="ECO:0000256" key="14">
    <source>
        <dbReference type="PROSITE-ProRule" id="PRU00452"/>
    </source>
</evidence>
<evidence type="ECO:0000256" key="15">
    <source>
        <dbReference type="SAM" id="MobiDB-lite"/>
    </source>
</evidence>
<dbReference type="GO" id="GO:0005829">
    <property type="term" value="C:cytosol"/>
    <property type="evidence" value="ECO:0007669"/>
    <property type="project" value="TreeGrafter"/>
</dbReference>
<evidence type="ECO:0000259" key="17">
    <source>
        <dbReference type="PROSITE" id="PS50800"/>
    </source>
</evidence>
<dbReference type="InterPro" id="IPR036688">
    <property type="entry name" value="MoeA_C_domain_IV_sf"/>
</dbReference>
<dbReference type="SMART" id="SM00852">
    <property type="entry name" value="MoCF_biosynth"/>
    <property type="match status" value="2"/>
</dbReference>
<dbReference type="PROSITE" id="PS01079">
    <property type="entry name" value="MOCF_BIOSYNTHESIS_2"/>
    <property type="match status" value="1"/>
</dbReference>
<dbReference type="EMBL" id="JAEUBE010000158">
    <property type="protein sequence ID" value="KAH3668332.1"/>
    <property type="molecule type" value="Genomic_DNA"/>
</dbReference>
<evidence type="ECO:0000256" key="13">
    <source>
        <dbReference type="ARBA" id="ARBA00023242"/>
    </source>
</evidence>
<reference evidence="20" key="2">
    <citation type="submission" date="2021-01" db="EMBL/GenBank/DDBJ databases">
        <authorList>
            <person name="Schikora-Tamarit M.A."/>
        </authorList>
    </citation>
    <scope>NUCLEOTIDE SEQUENCE</scope>
    <source>
        <strain evidence="20">CBS6075</strain>
    </source>
</reference>
<dbReference type="InterPro" id="IPR005110">
    <property type="entry name" value="MoeA_linker/N"/>
</dbReference>
<dbReference type="CDD" id="cd00887">
    <property type="entry name" value="MoeA"/>
    <property type="match status" value="1"/>
</dbReference>
<keyword evidence="10" id="KW-0833">Ubl conjugation pathway</keyword>
<feature type="region of interest" description="Disordered" evidence="15">
    <location>
        <begin position="1105"/>
        <end position="1158"/>
    </location>
</feature>
<dbReference type="SMART" id="SM00513">
    <property type="entry name" value="SAP"/>
    <property type="match status" value="1"/>
</dbReference>
<dbReference type="InterPro" id="IPR001453">
    <property type="entry name" value="MoaB/Mog_dom"/>
</dbReference>
<dbReference type="Gene3D" id="3.30.40.10">
    <property type="entry name" value="Zinc/RING finger domain, C3HC4 (zinc finger)"/>
    <property type="match status" value="1"/>
</dbReference>
<comment type="similarity">
    <text evidence="4">Belongs to the PIAS family.</text>
</comment>
<dbReference type="Pfam" id="PF02891">
    <property type="entry name" value="zf-MIZ"/>
    <property type="match status" value="1"/>
</dbReference>
<comment type="pathway">
    <text evidence="2">Protein modification; protein sumoylation.</text>
</comment>
<feature type="compositionally biased region" description="Basic and acidic residues" evidence="15">
    <location>
        <begin position="1114"/>
        <end position="1128"/>
    </location>
</feature>
<accession>A0A9P8PAJ9</accession>
<dbReference type="Gene3D" id="2.40.340.10">
    <property type="entry name" value="MoeA, C-terminal, domain IV"/>
    <property type="match status" value="1"/>
</dbReference>
<dbReference type="GO" id="GO:0005634">
    <property type="term" value="C:nucleus"/>
    <property type="evidence" value="ECO:0007669"/>
    <property type="project" value="UniProtKB-SubCell"/>
</dbReference>
<keyword evidence="16" id="KW-0472">Membrane</keyword>
<keyword evidence="11" id="KW-0862">Zinc</keyword>
<keyword evidence="16" id="KW-1133">Transmembrane helix</keyword>
<evidence type="ECO:0000256" key="16">
    <source>
        <dbReference type="SAM" id="Phobius"/>
    </source>
</evidence>
<keyword evidence="21" id="KW-1185">Reference proteome</keyword>
<dbReference type="Pfam" id="PF14324">
    <property type="entry name" value="PINIT"/>
    <property type="match status" value="1"/>
</dbReference>
<dbReference type="SUPFAM" id="SSF53218">
    <property type="entry name" value="Molybdenum cofactor biosynthesis proteins"/>
    <property type="match status" value="2"/>
</dbReference>
<dbReference type="InterPro" id="IPR004181">
    <property type="entry name" value="Znf_MIZ"/>
</dbReference>
<dbReference type="PANTHER" id="PTHR10192">
    <property type="entry name" value="MOLYBDOPTERIN BIOSYNTHESIS PROTEIN"/>
    <property type="match status" value="1"/>
</dbReference>
<dbReference type="PROSITE" id="PS50800">
    <property type="entry name" value="SAP"/>
    <property type="match status" value="1"/>
</dbReference>
<dbReference type="OrthoDB" id="4349954at2759"/>
<dbReference type="InterPro" id="IPR038987">
    <property type="entry name" value="MoeA-like"/>
</dbReference>
<dbReference type="PROSITE" id="PS51466">
    <property type="entry name" value="PINIT"/>
    <property type="match status" value="1"/>
</dbReference>
<feature type="compositionally biased region" description="Polar residues" evidence="15">
    <location>
        <begin position="1256"/>
        <end position="1270"/>
    </location>
</feature>
<keyword evidence="8" id="KW-0479">Metal-binding</keyword>
<dbReference type="InterPro" id="IPR013083">
    <property type="entry name" value="Znf_RING/FYVE/PHD"/>
</dbReference>
<dbReference type="PANTHER" id="PTHR10192:SF5">
    <property type="entry name" value="GEPHYRIN"/>
    <property type="match status" value="1"/>
</dbReference>
<dbReference type="GO" id="GO:0006777">
    <property type="term" value="P:Mo-molybdopterin cofactor biosynthetic process"/>
    <property type="evidence" value="ECO:0007669"/>
    <property type="project" value="UniProtKB-KW"/>
</dbReference>
<evidence type="ECO:0000256" key="1">
    <source>
        <dbReference type="ARBA" id="ARBA00004123"/>
    </source>
</evidence>
<evidence type="ECO:0000313" key="21">
    <source>
        <dbReference type="Proteomes" id="UP000769157"/>
    </source>
</evidence>
<dbReference type="NCBIfam" id="TIGR00177">
    <property type="entry name" value="molyb_syn"/>
    <property type="match status" value="2"/>
</dbReference>
<sequence>MRSTVINSMFSCTEAISSISSRIPWITTDLRSWFGCLVSWLDGFLLVWVVESSWNIDVLYGALLAMSVAVVSLTSSLMIARTRLTMFPAANSRGWASMSLVPTPLISSINSAVLDHRPLEITRIKSRHVAVATFMSVAILVVSDSVAKGKSEDKVVGALSAKLEDLNLAYSDVVSDDKAQIQSKVLDFVNKGVQLVLTCGGTGFTQHDITPEAIEPLLEKKAPGLVHAMLSFSLKVTPFAMLARPVAGVRGQTLIVTLPGSPKGATENFEAIQPVLKHALPQLGVESARALHSHGHSHGHHHGHGHGHLAKHTLTQSVVTRDRVSPYPAISVPEAYEKIVQHTPQPEILELSVLDPQVVGSVVAEDIYSSLDVPNFRASIVDGYAVVAEDGPGTYPVVTVSHANRNEKKVLVSGEIARITTGAPLPDGANAVVMVEETKLVQTTDDGKEEKLVEILAQDVKSGENIRAVGSDTKKGSLVLAKGSRISVGGGEIGALASVGVKLIKVYRKPTIGVLSTGNELQDLKTEKSLHYGEIYDSNRPTLISMVENSGYKVVDLGIAADTKSSLTSIIRDAFDKKHIDCLITTGGVSMGEMDLLKPTIEHDLDGTIHFGRVRMKPGKPTTFATIGNSKVVFALPGNPASSSVCYHLFVLPSLLKWQGLKPVLGQKLPTEPIVKVKLTSELRLDPQRPEYQRVSIRQENMHLVASSTGFQRSSNIGSFKNANGLYTNNQETLVQLNNLKISELKSICRSIGLVLSGRKAEIAGRIEQYFASGRYQGDQVRLLAVRALIMKASVGQELPPYQSLYALFRTNAHTIQIPNQYTAPEVVPKPIPAVVFKKSEFYVLKHQVHASGSNPLIAPQKQKDRGSCRFIFHLTPEEKELLQSSANMKLSLLSGTRTAGENEQYLEFPQPNEITMNGVRLKQTGRGIKGRPGSAKPIDLMANLRLNETNRLEVVYAFTNTDFWLYLYILEEIPASRLVDQILGKQHISVQTTIEAIKERHLEDDDDLVQTDKEVLSLMCPCSFIKMRYPCRSIKCGHIQCFDALSFLQLQQQAPTWQCPVCSNRLNLDDLAIDDYFQAIVEKTGEDDEAVEIDEVGNWAVKQDAEQEAEQGPARDLREKSQTRQESEAPVAVISLESDESDVGEPGDLGRTDGVPEKHEHLAFKTALGREAAQTTQEPPTSMPQNGIDIISLDSEDEIDASVDQPVPNNTAKHELLNTATEVGAEGPSLKTRRLEPDTHHESSVSGVLQPVSPKESSTLHQLESQNGTTNGGSLLGFNLPLVTIAEENLQGGFLIGDSALEKSPKHDVK</sequence>
<dbReference type="InterPro" id="IPR005111">
    <property type="entry name" value="MoeA_C_domain_IV"/>
</dbReference>
<dbReference type="PROSITE" id="PS51044">
    <property type="entry name" value="ZF_SP_RING"/>
    <property type="match status" value="1"/>
</dbReference>
<feature type="transmembrane region" description="Helical" evidence="16">
    <location>
        <begin position="62"/>
        <end position="80"/>
    </location>
</feature>
<dbReference type="InterPro" id="IPR036135">
    <property type="entry name" value="MoeA_linker/N_sf"/>
</dbReference>
<reference evidence="20" key="1">
    <citation type="journal article" date="2021" name="Open Biol.">
        <title>Shared evolutionary footprints suggest mitochondrial oxidative damage underlies multiple complex I losses in fungi.</title>
        <authorList>
            <person name="Schikora-Tamarit M.A."/>
            <person name="Marcet-Houben M."/>
            <person name="Nosek J."/>
            <person name="Gabaldon T."/>
        </authorList>
    </citation>
    <scope>NUCLEOTIDE SEQUENCE</scope>
    <source>
        <strain evidence="20">CBS6075</strain>
    </source>
</reference>
<evidence type="ECO:0000256" key="9">
    <source>
        <dbReference type="ARBA" id="ARBA00022771"/>
    </source>
</evidence>
<evidence type="ECO:0000259" key="18">
    <source>
        <dbReference type="PROSITE" id="PS51044"/>
    </source>
</evidence>
<feature type="compositionally biased region" description="Basic and acidic residues" evidence="15">
    <location>
        <begin position="1149"/>
        <end position="1158"/>
    </location>
</feature>
<comment type="caution">
    <text evidence="20">The sequence shown here is derived from an EMBL/GenBank/DDBJ whole genome shotgun (WGS) entry which is preliminary data.</text>
</comment>
<comment type="similarity">
    <text evidence="5">In the N-terminal section; belongs to the MoaB/Mog family.</text>
</comment>
<protein>
    <recommendedName>
        <fullName evidence="22">Molybdopterin adenylyltransferase</fullName>
    </recommendedName>
</protein>
<organism evidence="20 21">
    <name type="scientific">Ogataea philodendri</name>
    <dbReference type="NCBI Taxonomy" id="1378263"/>
    <lineage>
        <taxon>Eukaryota</taxon>
        <taxon>Fungi</taxon>
        <taxon>Dikarya</taxon>
        <taxon>Ascomycota</taxon>
        <taxon>Saccharomycotina</taxon>
        <taxon>Pichiomycetes</taxon>
        <taxon>Pichiales</taxon>
        <taxon>Pichiaceae</taxon>
        <taxon>Ogataea</taxon>
    </lineage>
</organism>
<dbReference type="Gene3D" id="2.60.120.780">
    <property type="entry name" value="PINIT domain"/>
    <property type="match status" value="1"/>
</dbReference>
<dbReference type="RefSeq" id="XP_046062746.1">
    <property type="nucleotide sequence ID" value="XM_046202917.1"/>
</dbReference>
<dbReference type="GeneID" id="70234053"/>
<evidence type="ECO:0000313" key="20">
    <source>
        <dbReference type="EMBL" id="KAH3668332.1"/>
    </source>
</evidence>
<evidence type="ECO:0000256" key="5">
    <source>
        <dbReference type="ARBA" id="ARBA00007589"/>
    </source>
</evidence>
<feature type="domain" description="PINIT" evidence="19">
    <location>
        <begin position="823"/>
        <end position="974"/>
    </location>
</feature>
<keyword evidence="12" id="KW-0501">Molybdenum cofactor biosynthesis</keyword>
<evidence type="ECO:0000256" key="4">
    <source>
        <dbReference type="ARBA" id="ARBA00005383"/>
    </source>
</evidence>
<gene>
    <name evidence="20" type="ORF">OGAPHI_002086</name>
</gene>
<evidence type="ECO:0000256" key="12">
    <source>
        <dbReference type="ARBA" id="ARBA00023150"/>
    </source>
</evidence>
<keyword evidence="13" id="KW-0539">Nucleus</keyword>
<name>A0A9P8PAJ9_9ASCO</name>
<dbReference type="Pfam" id="PF03454">
    <property type="entry name" value="MoeA_C"/>
    <property type="match status" value="1"/>
</dbReference>
<comment type="similarity">
    <text evidence="6">In the C-terminal section; belongs to the MoeA family.</text>
</comment>
<dbReference type="SUPFAM" id="SSF63867">
    <property type="entry name" value="MoeA C-terminal domain-like"/>
    <property type="match status" value="1"/>
</dbReference>
<dbReference type="GO" id="GO:0008270">
    <property type="term" value="F:zinc ion binding"/>
    <property type="evidence" value="ECO:0007669"/>
    <property type="project" value="UniProtKB-KW"/>
</dbReference>
<dbReference type="Pfam" id="PF18953">
    <property type="entry name" value="SAP_new25"/>
    <property type="match status" value="1"/>
</dbReference>
<feature type="domain" description="SAP" evidence="17">
    <location>
        <begin position="737"/>
        <end position="771"/>
    </location>
</feature>
<proteinExistence type="inferred from homology"/>
<evidence type="ECO:0000256" key="3">
    <source>
        <dbReference type="ARBA" id="ARBA00005046"/>
    </source>
</evidence>
<evidence type="ECO:0000256" key="8">
    <source>
        <dbReference type="ARBA" id="ARBA00022723"/>
    </source>
</evidence>
<dbReference type="Gene3D" id="2.170.190.11">
    <property type="entry name" value="Molybdopterin biosynthesis moea protein, domain 3"/>
    <property type="match status" value="1"/>
</dbReference>
<dbReference type="SUPFAM" id="SSF68906">
    <property type="entry name" value="SAP domain"/>
    <property type="match status" value="1"/>
</dbReference>
<dbReference type="FunFam" id="2.170.190.11:FF:000001">
    <property type="entry name" value="Molybdopterin molybdenumtransferase"/>
    <property type="match status" value="1"/>
</dbReference>
<keyword evidence="9 14" id="KW-0863">Zinc-finger</keyword>
<dbReference type="InterPro" id="IPR036361">
    <property type="entry name" value="SAP_dom_sf"/>
</dbReference>
<dbReference type="Proteomes" id="UP000769157">
    <property type="component" value="Unassembled WGS sequence"/>
</dbReference>
<dbReference type="InterPro" id="IPR008284">
    <property type="entry name" value="MoCF_biosynth_CS"/>
</dbReference>
<feature type="compositionally biased region" description="Basic and acidic residues" evidence="15">
    <location>
        <begin position="1234"/>
        <end position="1244"/>
    </location>
</feature>
<dbReference type="InterPro" id="IPR038654">
    <property type="entry name" value="PINIT_sf"/>
</dbReference>
<comment type="pathway">
    <text evidence="3">Cofactor biosynthesis; molybdopterin biosynthesis.</text>
</comment>
<evidence type="ECO:0000256" key="11">
    <source>
        <dbReference type="ARBA" id="ARBA00022833"/>
    </source>
</evidence>
<evidence type="ECO:0008006" key="22">
    <source>
        <dbReference type="Google" id="ProtNLM"/>
    </source>
</evidence>
<dbReference type="Pfam" id="PF03453">
    <property type="entry name" value="MoeA_N"/>
    <property type="match status" value="1"/>
</dbReference>
<feature type="domain" description="SP-RING-type" evidence="18">
    <location>
        <begin position="1005"/>
        <end position="1087"/>
    </location>
</feature>
<keyword evidence="16" id="KW-0812">Transmembrane</keyword>
<evidence type="ECO:0000256" key="6">
    <source>
        <dbReference type="ARBA" id="ARBA00008339"/>
    </source>
</evidence>
<dbReference type="Pfam" id="PF00994">
    <property type="entry name" value="MoCF_biosynth"/>
    <property type="match status" value="2"/>
</dbReference>